<feature type="region of interest" description="Disordered" evidence="1">
    <location>
        <begin position="43"/>
        <end position="73"/>
    </location>
</feature>
<gene>
    <name evidence="2" type="ORF">V6N11_017336</name>
</gene>
<feature type="region of interest" description="Disordered" evidence="1">
    <location>
        <begin position="105"/>
        <end position="143"/>
    </location>
</feature>
<accession>A0ABR2TYC2</accession>
<organism evidence="2 3">
    <name type="scientific">Hibiscus sabdariffa</name>
    <name type="common">roselle</name>
    <dbReference type="NCBI Taxonomy" id="183260"/>
    <lineage>
        <taxon>Eukaryota</taxon>
        <taxon>Viridiplantae</taxon>
        <taxon>Streptophyta</taxon>
        <taxon>Embryophyta</taxon>
        <taxon>Tracheophyta</taxon>
        <taxon>Spermatophyta</taxon>
        <taxon>Magnoliopsida</taxon>
        <taxon>eudicotyledons</taxon>
        <taxon>Gunneridae</taxon>
        <taxon>Pentapetalae</taxon>
        <taxon>rosids</taxon>
        <taxon>malvids</taxon>
        <taxon>Malvales</taxon>
        <taxon>Malvaceae</taxon>
        <taxon>Malvoideae</taxon>
        <taxon>Hibiscus</taxon>
    </lineage>
</organism>
<dbReference type="Proteomes" id="UP001396334">
    <property type="component" value="Unassembled WGS sequence"/>
</dbReference>
<evidence type="ECO:0000313" key="2">
    <source>
        <dbReference type="EMBL" id="KAK9042259.1"/>
    </source>
</evidence>
<proteinExistence type="predicted"/>
<feature type="compositionally biased region" description="Polar residues" evidence="1">
    <location>
        <begin position="55"/>
        <end position="71"/>
    </location>
</feature>
<sequence length="143" mass="15745">MLPKLWNANVWSQNSASVELQSEEPSTSMPVSNVLQRNSLTSVSAEPNIPAQYRGPQSVTLSSDRVPQSATPDFVSVSPSVCVPIVYKRKSKFMCTQQQPELDNSVLQPQSFVPSSAQNQVSDLQPDQHQDSILQSDQNSDQN</sequence>
<reference evidence="2 3" key="1">
    <citation type="journal article" date="2024" name="G3 (Bethesda)">
        <title>Genome assembly of Hibiscus sabdariffa L. provides insights into metabolisms of medicinal natural products.</title>
        <authorList>
            <person name="Kim T."/>
        </authorList>
    </citation>
    <scope>NUCLEOTIDE SEQUENCE [LARGE SCALE GENOMIC DNA]</scope>
    <source>
        <strain evidence="2">TK-2024</strain>
        <tissue evidence="2">Old leaves</tissue>
    </source>
</reference>
<dbReference type="EMBL" id="JBBPBN010000004">
    <property type="protein sequence ID" value="KAK9042259.1"/>
    <property type="molecule type" value="Genomic_DNA"/>
</dbReference>
<comment type="caution">
    <text evidence="2">The sequence shown here is derived from an EMBL/GenBank/DDBJ whole genome shotgun (WGS) entry which is preliminary data.</text>
</comment>
<evidence type="ECO:0000256" key="1">
    <source>
        <dbReference type="SAM" id="MobiDB-lite"/>
    </source>
</evidence>
<protein>
    <submittedName>
        <fullName evidence="2">Uncharacterized protein</fullName>
    </submittedName>
</protein>
<name>A0ABR2TYC2_9ROSI</name>
<evidence type="ECO:0000313" key="3">
    <source>
        <dbReference type="Proteomes" id="UP001396334"/>
    </source>
</evidence>
<keyword evidence="3" id="KW-1185">Reference proteome</keyword>